<dbReference type="Proteomes" id="UP001497680">
    <property type="component" value="Unassembled WGS sequence"/>
</dbReference>
<gene>
    <name evidence="1" type="ORF">F4821DRAFT_128900</name>
</gene>
<dbReference type="EMBL" id="MU394316">
    <property type="protein sequence ID" value="KAI6086310.1"/>
    <property type="molecule type" value="Genomic_DNA"/>
</dbReference>
<evidence type="ECO:0000313" key="1">
    <source>
        <dbReference type="EMBL" id="KAI6086310.1"/>
    </source>
</evidence>
<evidence type="ECO:0000313" key="2">
    <source>
        <dbReference type="Proteomes" id="UP001497680"/>
    </source>
</evidence>
<keyword evidence="2" id="KW-1185">Reference proteome</keyword>
<reference evidence="1 2" key="1">
    <citation type="journal article" date="2022" name="New Phytol.">
        <title>Ecological generalism drives hyperdiversity of secondary metabolite gene clusters in xylarialean endophytes.</title>
        <authorList>
            <person name="Franco M.E.E."/>
            <person name="Wisecaver J.H."/>
            <person name="Arnold A.E."/>
            <person name="Ju Y.M."/>
            <person name="Slot J.C."/>
            <person name="Ahrendt S."/>
            <person name="Moore L.P."/>
            <person name="Eastman K.E."/>
            <person name="Scott K."/>
            <person name="Konkel Z."/>
            <person name="Mondo S.J."/>
            <person name="Kuo A."/>
            <person name="Hayes R.D."/>
            <person name="Haridas S."/>
            <person name="Andreopoulos B."/>
            <person name="Riley R."/>
            <person name="LaButti K."/>
            <person name="Pangilinan J."/>
            <person name="Lipzen A."/>
            <person name="Amirebrahimi M."/>
            <person name="Yan J."/>
            <person name="Adam C."/>
            <person name="Keymanesh K."/>
            <person name="Ng V."/>
            <person name="Louie K."/>
            <person name="Northen T."/>
            <person name="Drula E."/>
            <person name="Henrissat B."/>
            <person name="Hsieh H.M."/>
            <person name="Youens-Clark K."/>
            <person name="Lutzoni F."/>
            <person name="Miadlikowska J."/>
            <person name="Eastwood D.C."/>
            <person name="Hamelin R.C."/>
            <person name="Grigoriev I.V."/>
            <person name="U'Ren J.M."/>
        </authorList>
    </citation>
    <scope>NUCLEOTIDE SEQUENCE [LARGE SCALE GENOMIC DNA]</scope>
    <source>
        <strain evidence="1 2">ER1909</strain>
    </source>
</reference>
<proteinExistence type="predicted"/>
<sequence>MSTDYPFDSPPERRATVHAHLWRQFFVTPPPIRDVDLKGETAIVTGSNAGLGFECAHQLLDLGLSKLILAVRSDLKGQRAKAKLSSGRQLQDGAIEVWNLDLLSYDSITAFAERAKTLQRLNIAVLNASVFKQKYEVARPAPSTSHEESIQVNVISNLLLSILLLPSLRPKAPSDSPGRLVVVSSDVASWSKFTGTDGAEPLFSTFDKPEPFDFWDRYCISKLLSQLMISELAKRVHPSIVIITMPNPGLTYGTSLGRLPGWNPGDYIGDVLKYIFGRSATLGARTIVAGAVKFGSNAHGQYIEDGKLEPLAPFTYKPEGNHVARLLWNEVMVELSFAGVESILDEFSAPS</sequence>
<organism evidence="1 2">
    <name type="scientific">Hypoxylon rubiginosum</name>
    <dbReference type="NCBI Taxonomy" id="110542"/>
    <lineage>
        <taxon>Eukaryota</taxon>
        <taxon>Fungi</taxon>
        <taxon>Dikarya</taxon>
        <taxon>Ascomycota</taxon>
        <taxon>Pezizomycotina</taxon>
        <taxon>Sordariomycetes</taxon>
        <taxon>Xylariomycetidae</taxon>
        <taxon>Xylariales</taxon>
        <taxon>Hypoxylaceae</taxon>
        <taxon>Hypoxylon</taxon>
    </lineage>
</organism>
<comment type="caution">
    <text evidence="1">The sequence shown here is derived from an EMBL/GenBank/DDBJ whole genome shotgun (WGS) entry which is preliminary data.</text>
</comment>
<name>A0ACC0D0R0_9PEZI</name>
<accession>A0ACC0D0R0</accession>
<protein>
    <submittedName>
        <fullName evidence="1">NAD(P)-binding protein</fullName>
    </submittedName>
</protein>